<name>A0A2U1B668_9BACT</name>
<dbReference type="GO" id="GO:0015288">
    <property type="term" value="F:porin activity"/>
    <property type="evidence" value="ECO:0007669"/>
    <property type="project" value="InterPro"/>
</dbReference>
<feature type="chain" id="PRO_5015742733" evidence="2">
    <location>
        <begin position="21"/>
        <end position="223"/>
    </location>
</feature>
<evidence type="ECO:0000256" key="1">
    <source>
        <dbReference type="ARBA" id="ARBA00009830"/>
    </source>
</evidence>
<keyword evidence="2" id="KW-0732">Signal</keyword>
<keyword evidence="5" id="KW-1185">Reference proteome</keyword>
<dbReference type="Gene3D" id="2.40.160.20">
    <property type="match status" value="1"/>
</dbReference>
<comment type="similarity">
    <text evidence="1">Belongs to the opacity porin family.</text>
</comment>
<dbReference type="GO" id="GO:0009279">
    <property type="term" value="C:cell outer membrane"/>
    <property type="evidence" value="ECO:0007669"/>
    <property type="project" value="UniProtKB-ARBA"/>
</dbReference>
<accession>A0A2U1B668</accession>
<evidence type="ECO:0000256" key="2">
    <source>
        <dbReference type="SAM" id="SignalP"/>
    </source>
</evidence>
<dbReference type="Proteomes" id="UP000245466">
    <property type="component" value="Unassembled WGS sequence"/>
</dbReference>
<dbReference type="InterPro" id="IPR011250">
    <property type="entry name" value="OMP/PagP_B-barrel"/>
</dbReference>
<feature type="signal peptide" evidence="2">
    <location>
        <begin position="1"/>
        <end position="20"/>
    </location>
</feature>
<dbReference type="RefSeq" id="WP_116541774.1">
    <property type="nucleotide sequence ID" value="NZ_QEKI01000001.1"/>
</dbReference>
<dbReference type="EMBL" id="QEKI01000001">
    <property type="protein sequence ID" value="PVY44160.1"/>
    <property type="molecule type" value="Genomic_DNA"/>
</dbReference>
<feature type="domain" description="Porin opacity type" evidence="3">
    <location>
        <begin position="77"/>
        <end position="189"/>
    </location>
</feature>
<dbReference type="AlphaFoldDB" id="A0A2U1B668"/>
<reference evidence="4 5" key="1">
    <citation type="submission" date="2018-04" db="EMBL/GenBank/DDBJ databases">
        <title>Genomic Encyclopedia of Type Strains, Phase IV (KMG-IV): sequencing the most valuable type-strain genomes for metagenomic binning, comparative biology and taxonomic classification.</title>
        <authorList>
            <person name="Goeker M."/>
        </authorList>
    </citation>
    <scope>NUCLEOTIDE SEQUENCE [LARGE SCALE GENOMIC DNA]</scope>
    <source>
        <strain evidence="4 5">DSM 100231</strain>
    </source>
</reference>
<dbReference type="Pfam" id="PF02462">
    <property type="entry name" value="Opacity"/>
    <property type="match status" value="1"/>
</dbReference>
<evidence type="ECO:0000259" key="3">
    <source>
        <dbReference type="Pfam" id="PF02462"/>
    </source>
</evidence>
<comment type="caution">
    <text evidence="4">The sequence shown here is derived from an EMBL/GenBank/DDBJ whole genome shotgun (WGS) entry which is preliminary data.</text>
</comment>
<gene>
    <name evidence="4" type="ORF">C8E01_101526</name>
</gene>
<dbReference type="SUPFAM" id="SSF56925">
    <property type="entry name" value="OMPA-like"/>
    <property type="match status" value="1"/>
</dbReference>
<evidence type="ECO:0000313" key="4">
    <source>
        <dbReference type="EMBL" id="PVY44160.1"/>
    </source>
</evidence>
<protein>
    <submittedName>
        <fullName evidence="4">Outer membrane protein with beta-barrel domain</fullName>
    </submittedName>
</protein>
<evidence type="ECO:0000313" key="5">
    <source>
        <dbReference type="Proteomes" id="UP000245466"/>
    </source>
</evidence>
<organism evidence="4 5">
    <name type="scientific">Pontibacter virosus</name>
    <dbReference type="NCBI Taxonomy" id="1765052"/>
    <lineage>
        <taxon>Bacteria</taxon>
        <taxon>Pseudomonadati</taxon>
        <taxon>Bacteroidota</taxon>
        <taxon>Cytophagia</taxon>
        <taxon>Cytophagales</taxon>
        <taxon>Hymenobacteraceae</taxon>
        <taxon>Pontibacter</taxon>
    </lineage>
</organism>
<sequence length="223" mass="24650">MKLKLLALSCCLAAAFTAQAQTAEVVQPENKAYKPTNGDITTEVSVNLEYGTFLNGGQLRVRKFTAEHKALRLGTSLDYTYSKMDADVYSSTFGISLAPGIERHFGGTNRLSPYIGVELPIGFRTSKYETDYFTVKGSTAYNSSADRANFNIGLNGLAGVDYYFAPRFYMGFEVGAGVRYNKYNDIETTFKRDLPNSSQDLEGYHSIRFSPFANGGLRVGFVF</sequence>
<proteinExistence type="inferred from homology"/>
<dbReference type="OrthoDB" id="965683at2"/>
<dbReference type="InterPro" id="IPR003394">
    <property type="entry name" value="Porin_opacity"/>
</dbReference>